<dbReference type="Proteomes" id="UP000410492">
    <property type="component" value="Unassembled WGS sequence"/>
</dbReference>
<feature type="chain" id="PRO_5024833663" evidence="1">
    <location>
        <begin position="16"/>
        <end position="114"/>
    </location>
</feature>
<keyword evidence="1" id="KW-0732">Signal</keyword>
<sequence>MLVITSVHIFLLTATLNKRKVVIFPSIVNIPQPRCSSEPLTSSTLYFTLQNKFDKLVYLITITCPNVCPSPGFHSIEDRRDVRTYFHILILRCMLQRTFLKRLKTVLACFMRHQ</sequence>
<evidence type="ECO:0000313" key="2">
    <source>
        <dbReference type="EMBL" id="VEN64775.1"/>
    </source>
</evidence>
<keyword evidence="3" id="KW-1185">Reference proteome</keyword>
<gene>
    <name evidence="2" type="ORF">CALMAC_LOCUS21225</name>
</gene>
<reference evidence="2 3" key="1">
    <citation type="submission" date="2019-01" db="EMBL/GenBank/DDBJ databases">
        <authorList>
            <person name="Sayadi A."/>
        </authorList>
    </citation>
    <scope>NUCLEOTIDE SEQUENCE [LARGE SCALE GENOMIC DNA]</scope>
</reference>
<name>A0A653DYX4_CALMS</name>
<feature type="signal peptide" evidence="1">
    <location>
        <begin position="1"/>
        <end position="15"/>
    </location>
</feature>
<evidence type="ECO:0000256" key="1">
    <source>
        <dbReference type="SAM" id="SignalP"/>
    </source>
</evidence>
<evidence type="ECO:0000313" key="3">
    <source>
        <dbReference type="Proteomes" id="UP000410492"/>
    </source>
</evidence>
<accession>A0A653DYX4</accession>
<proteinExistence type="predicted"/>
<dbReference type="EMBL" id="CAACVG010015764">
    <property type="protein sequence ID" value="VEN64775.1"/>
    <property type="molecule type" value="Genomic_DNA"/>
</dbReference>
<protein>
    <submittedName>
        <fullName evidence="2">Uncharacterized protein</fullName>
    </submittedName>
</protein>
<organism evidence="2 3">
    <name type="scientific">Callosobruchus maculatus</name>
    <name type="common">Southern cowpea weevil</name>
    <name type="synonym">Pulse bruchid</name>
    <dbReference type="NCBI Taxonomy" id="64391"/>
    <lineage>
        <taxon>Eukaryota</taxon>
        <taxon>Metazoa</taxon>
        <taxon>Ecdysozoa</taxon>
        <taxon>Arthropoda</taxon>
        <taxon>Hexapoda</taxon>
        <taxon>Insecta</taxon>
        <taxon>Pterygota</taxon>
        <taxon>Neoptera</taxon>
        <taxon>Endopterygota</taxon>
        <taxon>Coleoptera</taxon>
        <taxon>Polyphaga</taxon>
        <taxon>Cucujiformia</taxon>
        <taxon>Chrysomeloidea</taxon>
        <taxon>Chrysomelidae</taxon>
        <taxon>Bruchinae</taxon>
        <taxon>Bruchini</taxon>
        <taxon>Callosobruchus</taxon>
    </lineage>
</organism>
<dbReference type="AlphaFoldDB" id="A0A653DYX4"/>